<dbReference type="AlphaFoldDB" id="W0FHF1"/>
<organism evidence="1">
    <name type="scientific">uncultured bacterium Contig46</name>
    <dbReference type="NCBI Taxonomy" id="1393580"/>
    <lineage>
        <taxon>Bacteria</taxon>
        <taxon>environmental samples</taxon>
    </lineage>
</organism>
<evidence type="ECO:0000313" key="1">
    <source>
        <dbReference type="EMBL" id="AHF24138.1"/>
    </source>
</evidence>
<accession>W0FHF1</accession>
<name>W0FHF1_9BACT</name>
<dbReference type="EMBL" id="KC246785">
    <property type="protein sequence ID" value="AHF24138.1"/>
    <property type="molecule type" value="Genomic_DNA"/>
</dbReference>
<protein>
    <submittedName>
        <fullName evidence="1">Uncharacterized protein</fullName>
    </submittedName>
</protein>
<proteinExistence type="predicted"/>
<reference evidence="1" key="1">
    <citation type="journal article" date="2013" name="PLoS ONE">
        <title>Metagenomic insights into the carbohydrate-active enzymes carried by the microorganisms adhering to solid digesta in the rumen of cows.</title>
        <authorList>
            <person name="Wang L."/>
            <person name="Hatem A."/>
            <person name="Catalyurek U.V."/>
            <person name="Morrison M."/>
            <person name="Yu Z."/>
        </authorList>
    </citation>
    <scope>NUCLEOTIDE SEQUENCE</scope>
</reference>
<sequence length="83" mass="9393">MLFLKIPVKREADHPQQNQKKLPTIRKLFCCLSLVYDQQHGSIFRSITLCILREASFRTAAGYQGLIMRIIATAGSQACHIGF</sequence>